<sequence>MEEYMIILFRTILIYALIVLIFRLMGKREIGELSILDLVVFIMIAEIAVVAIEDIKASLIPTLMPMFILLFIQLLLAFFSLKSKKIRDLIDGKPTIIINDGKIDEQAMKSQRYNFDDLLLQLREKDIRNIADVEFAILETSGKLSVFEKDQGTSGITLPLIIDGIIQEENLSKIGQTNFWLRQELKRQGCMNIKDISFCSYQDGIFYLDFFDKK</sequence>
<organism evidence="9 10">
    <name type="scientific">Niallia nealsonii</name>
    <dbReference type="NCBI Taxonomy" id="115979"/>
    <lineage>
        <taxon>Bacteria</taxon>
        <taxon>Bacillati</taxon>
        <taxon>Bacillota</taxon>
        <taxon>Bacilli</taxon>
        <taxon>Bacillales</taxon>
        <taxon>Bacillaceae</taxon>
        <taxon>Niallia</taxon>
    </lineage>
</organism>
<gene>
    <name evidence="9" type="ORF">CWS01_06400</name>
</gene>
<evidence type="ECO:0000256" key="4">
    <source>
        <dbReference type="ARBA" id="ARBA00022692"/>
    </source>
</evidence>
<accession>A0A2N0Z4I5</accession>
<dbReference type="PANTHER" id="PTHR34582:SF6">
    <property type="entry name" value="UPF0702 TRANSMEMBRANE PROTEIN YCAP"/>
    <property type="match status" value="1"/>
</dbReference>
<name>A0A2N0Z4I5_9BACI</name>
<dbReference type="PANTHER" id="PTHR34582">
    <property type="entry name" value="UPF0702 TRANSMEMBRANE PROTEIN YCAP"/>
    <property type="match status" value="1"/>
</dbReference>
<dbReference type="Proteomes" id="UP000233375">
    <property type="component" value="Unassembled WGS sequence"/>
</dbReference>
<dbReference type="OrthoDB" id="1682423at2"/>
<protein>
    <recommendedName>
        <fullName evidence="8">YetF C-terminal domain-containing protein</fullName>
    </recommendedName>
</protein>
<dbReference type="AlphaFoldDB" id="A0A2N0Z4I5"/>
<dbReference type="InterPro" id="IPR007353">
    <property type="entry name" value="DUF421"/>
</dbReference>
<evidence type="ECO:0000256" key="5">
    <source>
        <dbReference type="ARBA" id="ARBA00022989"/>
    </source>
</evidence>
<evidence type="ECO:0000256" key="3">
    <source>
        <dbReference type="ARBA" id="ARBA00022475"/>
    </source>
</evidence>
<comment type="subcellular location">
    <subcellularLocation>
        <location evidence="1">Cell membrane</location>
        <topology evidence="1">Multi-pass membrane protein</topology>
    </subcellularLocation>
</comment>
<evidence type="ECO:0000256" key="7">
    <source>
        <dbReference type="SAM" id="Phobius"/>
    </source>
</evidence>
<feature type="transmembrane region" description="Helical" evidence="7">
    <location>
        <begin position="33"/>
        <end position="52"/>
    </location>
</feature>
<proteinExistence type="inferred from homology"/>
<dbReference type="GO" id="GO:0005886">
    <property type="term" value="C:plasma membrane"/>
    <property type="evidence" value="ECO:0007669"/>
    <property type="project" value="UniProtKB-SubCell"/>
</dbReference>
<evidence type="ECO:0000256" key="1">
    <source>
        <dbReference type="ARBA" id="ARBA00004651"/>
    </source>
</evidence>
<comment type="caution">
    <text evidence="9">The sequence shown here is derived from an EMBL/GenBank/DDBJ whole genome shotgun (WGS) entry which is preliminary data.</text>
</comment>
<evidence type="ECO:0000256" key="2">
    <source>
        <dbReference type="ARBA" id="ARBA00006448"/>
    </source>
</evidence>
<keyword evidence="4 7" id="KW-0812">Transmembrane</keyword>
<dbReference type="RefSeq" id="WP_101176366.1">
    <property type="nucleotide sequence ID" value="NZ_PISE01000013.1"/>
</dbReference>
<evidence type="ECO:0000313" key="10">
    <source>
        <dbReference type="Proteomes" id="UP000233375"/>
    </source>
</evidence>
<feature type="domain" description="YetF C-terminal" evidence="8">
    <location>
        <begin position="82"/>
        <end position="202"/>
    </location>
</feature>
<keyword evidence="10" id="KW-1185">Reference proteome</keyword>
<dbReference type="Pfam" id="PF04239">
    <property type="entry name" value="DUF421"/>
    <property type="match status" value="1"/>
</dbReference>
<reference evidence="9 10" key="1">
    <citation type="journal article" date="2003" name="Int. J. Syst. Evol. Microbiol.">
        <title>Bacillus nealsonii sp. nov., isolated from a spacecraft-assembly facility, whose spores are gamma-radiation resistant.</title>
        <authorList>
            <person name="Venkateswaran K."/>
            <person name="Kempf M."/>
            <person name="Chen F."/>
            <person name="Satomi M."/>
            <person name="Nicholson W."/>
            <person name="Kern R."/>
        </authorList>
    </citation>
    <scope>NUCLEOTIDE SEQUENCE [LARGE SCALE GENOMIC DNA]</scope>
    <source>
        <strain evidence="9 10">FO-92</strain>
    </source>
</reference>
<comment type="similarity">
    <text evidence="2">Belongs to the UPF0702 family.</text>
</comment>
<dbReference type="EMBL" id="PISE01000013">
    <property type="protein sequence ID" value="PKG24428.1"/>
    <property type="molecule type" value="Genomic_DNA"/>
</dbReference>
<dbReference type="InterPro" id="IPR023090">
    <property type="entry name" value="UPF0702_alpha/beta_dom_sf"/>
</dbReference>
<evidence type="ECO:0000259" key="8">
    <source>
        <dbReference type="Pfam" id="PF04239"/>
    </source>
</evidence>
<feature type="transmembrane region" description="Helical" evidence="7">
    <location>
        <begin position="6"/>
        <end position="26"/>
    </location>
</feature>
<evidence type="ECO:0000256" key="6">
    <source>
        <dbReference type="ARBA" id="ARBA00023136"/>
    </source>
</evidence>
<keyword evidence="5 7" id="KW-1133">Transmembrane helix</keyword>
<feature type="transmembrane region" description="Helical" evidence="7">
    <location>
        <begin position="58"/>
        <end position="79"/>
    </location>
</feature>
<dbReference type="Gene3D" id="3.30.240.20">
    <property type="entry name" value="bsu07140 like domains"/>
    <property type="match status" value="2"/>
</dbReference>
<evidence type="ECO:0000313" key="9">
    <source>
        <dbReference type="EMBL" id="PKG24428.1"/>
    </source>
</evidence>
<keyword evidence="6 7" id="KW-0472">Membrane</keyword>
<keyword evidence="3" id="KW-1003">Cell membrane</keyword>